<evidence type="ECO:0000256" key="4">
    <source>
        <dbReference type="SAM" id="SignalP"/>
    </source>
</evidence>
<dbReference type="GO" id="GO:0016757">
    <property type="term" value="F:glycosyltransferase activity"/>
    <property type="evidence" value="ECO:0007669"/>
    <property type="project" value="UniProtKB-KW"/>
</dbReference>
<feature type="signal peptide" evidence="4">
    <location>
        <begin position="1"/>
        <end position="19"/>
    </location>
</feature>
<keyword evidence="3" id="KW-0325">Glycoprotein</keyword>
<sequence length="362" mass="39186">MMMRIAAALLLLAAGRSDAANGTTRVRGHGFSFDATAVLERRALAVNGSWRVRLHARTRLKKPTQLTVVECRNASVPLYADNIWGCGRRSPAARQWQRREWILCGAKPLPNAVVVPGRTHLGVDLFSPTFQHEMINGVQQLAGVWPRFVNDTKSQLLCHGFTCALARAALNSSRFIEGKKCRPYFFPVLEVALVRGDLLWPGAYDPFAGPYTATLLGGAPPARQRRTVLYATRNHDAYHGKRLVVNESAVVAAVSAAAAAADLEFVLFRFENTEASARAFSAAAVVVAPHGGALANLVHCAPGTAVVEIVPAQTVRLFYAGLSYARGLRYYAFAAREFSYNGNVVVDAEALADVVRAAARGD</sequence>
<name>A0A7S4A726_9STRA</name>
<gene>
    <name evidence="6" type="ORF">PCAL00307_LOCUS21155</name>
</gene>
<dbReference type="PANTHER" id="PTHR20961">
    <property type="entry name" value="GLYCOSYLTRANSFERASE"/>
    <property type="match status" value="1"/>
</dbReference>
<keyword evidence="4" id="KW-0732">Signal</keyword>
<evidence type="ECO:0000259" key="5">
    <source>
        <dbReference type="Pfam" id="PF04577"/>
    </source>
</evidence>
<dbReference type="AlphaFoldDB" id="A0A7S4A726"/>
<dbReference type="Pfam" id="PF04577">
    <property type="entry name" value="Glyco_transf_61"/>
    <property type="match status" value="1"/>
</dbReference>
<evidence type="ECO:0000256" key="2">
    <source>
        <dbReference type="ARBA" id="ARBA00022679"/>
    </source>
</evidence>
<evidence type="ECO:0000256" key="1">
    <source>
        <dbReference type="ARBA" id="ARBA00022676"/>
    </source>
</evidence>
<reference evidence="6" key="1">
    <citation type="submission" date="2021-01" db="EMBL/GenBank/DDBJ databases">
        <authorList>
            <person name="Corre E."/>
            <person name="Pelletier E."/>
            <person name="Niang G."/>
            <person name="Scheremetjew M."/>
            <person name="Finn R."/>
            <person name="Kale V."/>
            <person name="Holt S."/>
            <person name="Cochrane G."/>
            <person name="Meng A."/>
            <person name="Brown T."/>
            <person name="Cohen L."/>
        </authorList>
    </citation>
    <scope>NUCLEOTIDE SEQUENCE</scope>
    <source>
        <strain evidence="6">CCMP1756</strain>
    </source>
</reference>
<evidence type="ECO:0000313" key="6">
    <source>
        <dbReference type="EMBL" id="CAE0705706.1"/>
    </source>
</evidence>
<proteinExistence type="predicted"/>
<feature type="chain" id="PRO_5030733858" description="Glycosyltransferase 61 catalytic domain-containing protein" evidence="4">
    <location>
        <begin position="20"/>
        <end position="362"/>
    </location>
</feature>
<accession>A0A7S4A726</accession>
<evidence type="ECO:0000256" key="3">
    <source>
        <dbReference type="ARBA" id="ARBA00023180"/>
    </source>
</evidence>
<dbReference type="InterPro" id="IPR049625">
    <property type="entry name" value="Glyco_transf_61_cat"/>
</dbReference>
<protein>
    <recommendedName>
        <fullName evidence="5">Glycosyltransferase 61 catalytic domain-containing protein</fullName>
    </recommendedName>
</protein>
<feature type="domain" description="Glycosyltransferase 61 catalytic" evidence="5">
    <location>
        <begin position="221"/>
        <end position="307"/>
    </location>
</feature>
<dbReference type="InterPro" id="IPR007657">
    <property type="entry name" value="Glycosyltransferase_61"/>
</dbReference>
<keyword evidence="1" id="KW-0328">Glycosyltransferase</keyword>
<keyword evidence="2" id="KW-0808">Transferase</keyword>
<organism evidence="6">
    <name type="scientific">Pelagomonas calceolata</name>
    <dbReference type="NCBI Taxonomy" id="35677"/>
    <lineage>
        <taxon>Eukaryota</taxon>
        <taxon>Sar</taxon>
        <taxon>Stramenopiles</taxon>
        <taxon>Ochrophyta</taxon>
        <taxon>Pelagophyceae</taxon>
        <taxon>Pelagomonadales</taxon>
        <taxon>Pelagomonadaceae</taxon>
        <taxon>Pelagomonas</taxon>
    </lineage>
</organism>
<dbReference type="EMBL" id="HBIW01024537">
    <property type="protein sequence ID" value="CAE0705706.1"/>
    <property type="molecule type" value="Transcribed_RNA"/>
</dbReference>